<dbReference type="Proteomes" id="UP000273145">
    <property type="component" value="Chromosome"/>
</dbReference>
<gene>
    <name evidence="2" type="ORF">EIM92_09790</name>
</gene>
<name>A0A3Q8S4P2_9BACL</name>
<dbReference type="OrthoDB" id="9806130at2"/>
<proteinExistence type="predicted"/>
<evidence type="ECO:0000313" key="3">
    <source>
        <dbReference type="Proteomes" id="UP000273145"/>
    </source>
</evidence>
<keyword evidence="3" id="KW-1185">Reference proteome</keyword>
<dbReference type="PANTHER" id="PTHR45569:SF1">
    <property type="entry name" value="SENSOR PROTEIN KDPD"/>
    <property type="match status" value="1"/>
</dbReference>
<organism evidence="2 3">
    <name type="scientific">Paenibacillus lentus</name>
    <dbReference type="NCBI Taxonomy" id="1338368"/>
    <lineage>
        <taxon>Bacteria</taxon>
        <taxon>Bacillati</taxon>
        <taxon>Bacillota</taxon>
        <taxon>Bacilli</taxon>
        <taxon>Bacillales</taxon>
        <taxon>Paenibacillaceae</taxon>
        <taxon>Paenibacillus</taxon>
    </lineage>
</organism>
<dbReference type="SUPFAM" id="SSF52402">
    <property type="entry name" value="Adenine nucleotide alpha hydrolases-like"/>
    <property type="match status" value="1"/>
</dbReference>
<dbReference type="InterPro" id="IPR052023">
    <property type="entry name" value="Histidine_kinase_KdpD"/>
</dbReference>
<evidence type="ECO:0000259" key="1">
    <source>
        <dbReference type="Pfam" id="PF00582"/>
    </source>
</evidence>
<protein>
    <submittedName>
        <fullName evidence="2">Histidine kinase</fullName>
    </submittedName>
</protein>
<dbReference type="PANTHER" id="PTHR45569">
    <property type="entry name" value="SENSOR PROTEIN KDPD"/>
    <property type="match status" value="1"/>
</dbReference>
<reference evidence="2 3" key="1">
    <citation type="submission" date="2018-11" db="EMBL/GenBank/DDBJ databases">
        <title>Genome sequencing of Paenibacillus lentus DSM25539(T).</title>
        <authorList>
            <person name="Kook J.-K."/>
            <person name="Park S.-N."/>
            <person name="Lim Y.K."/>
        </authorList>
    </citation>
    <scope>NUCLEOTIDE SEQUENCE [LARGE SCALE GENOMIC DNA]</scope>
    <source>
        <strain evidence="2 3">DSM 25539</strain>
    </source>
</reference>
<dbReference type="InterPro" id="IPR006016">
    <property type="entry name" value="UspA"/>
</dbReference>
<dbReference type="GO" id="GO:0005886">
    <property type="term" value="C:plasma membrane"/>
    <property type="evidence" value="ECO:0007669"/>
    <property type="project" value="TreeGrafter"/>
</dbReference>
<dbReference type="GO" id="GO:0000155">
    <property type="term" value="F:phosphorelay sensor kinase activity"/>
    <property type="evidence" value="ECO:0007669"/>
    <property type="project" value="TreeGrafter"/>
</dbReference>
<feature type="domain" description="UspA" evidence="1">
    <location>
        <begin position="11"/>
        <end position="128"/>
    </location>
</feature>
<dbReference type="AlphaFoldDB" id="A0A3Q8S4P2"/>
<dbReference type="InterPro" id="IPR014729">
    <property type="entry name" value="Rossmann-like_a/b/a_fold"/>
</dbReference>
<dbReference type="Gene3D" id="3.40.50.620">
    <property type="entry name" value="HUPs"/>
    <property type="match status" value="1"/>
</dbReference>
<keyword evidence="2" id="KW-0418">Kinase</keyword>
<sequence>MKKVKGRMDESILVCVYYGPNGERLIRRGHKMASMLNCPLYVLTVDPLPYDEFDAEKSGYIDRWRELAEECDVEEFILMDNEKRPISKTIADVAHKHNVTQIIIGQTPQNRWEEITKGSFASALLREITFVDIHIVSLDRTIKTEEEIEYEAGVRSYLLKDGDSYRLCFSCQKNISYEGIFYKEIGTDFNNGLFKFVSNGKTHQVHVAEDKVTEPIELPSNIKYEHKTHDLI</sequence>
<dbReference type="KEGG" id="plen:EIM92_09790"/>
<dbReference type="RefSeq" id="WP_125082490.1">
    <property type="nucleotide sequence ID" value="NZ_CP034248.1"/>
</dbReference>
<dbReference type="Pfam" id="PF00582">
    <property type="entry name" value="Usp"/>
    <property type="match status" value="1"/>
</dbReference>
<evidence type="ECO:0000313" key="2">
    <source>
        <dbReference type="EMBL" id="AZK46431.1"/>
    </source>
</evidence>
<dbReference type="EMBL" id="CP034248">
    <property type="protein sequence ID" value="AZK46431.1"/>
    <property type="molecule type" value="Genomic_DNA"/>
</dbReference>
<accession>A0A3Q8S4P2</accession>
<keyword evidence="2" id="KW-0808">Transferase</keyword>